<dbReference type="Proteomes" id="UP000266152">
    <property type="component" value="Unassembled WGS sequence"/>
</dbReference>
<keyword evidence="6" id="KW-1185">Reference proteome</keyword>
<evidence type="ECO:0000256" key="1">
    <source>
        <dbReference type="ARBA" id="ARBA00022857"/>
    </source>
</evidence>
<gene>
    <name evidence="5" type="ORF">FSPOR_6876</name>
</gene>
<dbReference type="Pfam" id="PF08240">
    <property type="entry name" value="ADH_N"/>
    <property type="match status" value="1"/>
</dbReference>
<dbReference type="EMBL" id="PXOF01000097">
    <property type="protein sequence ID" value="RGP66050.1"/>
    <property type="molecule type" value="Genomic_DNA"/>
</dbReference>
<dbReference type="Gene3D" id="3.40.50.720">
    <property type="entry name" value="NAD(P)-binding Rossmann-like Domain"/>
    <property type="match status" value="1"/>
</dbReference>
<dbReference type="PANTHER" id="PTHR48106">
    <property type="entry name" value="QUINONE OXIDOREDUCTASE PIG3-RELATED"/>
    <property type="match status" value="1"/>
</dbReference>
<dbReference type="GO" id="GO:0070402">
    <property type="term" value="F:NADPH binding"/>
    <property type="evidence" value="ECO:0007669"/>
    <property type="project" value="TreeGrafter"/>
</dbReference>
<feature type="domain" description="Alcohol dehydrogenase-like N-terminal" evidence="4">
    <location>
        <begin position="26"/>
        <end position="110"/>
    </location>
</feature>
<feature type="domain" description="Alcohol dehydrogenase-like C-terminal" evidence="3">
    <location>
        <begin position="117"/>
        <end position="191"/>
    </location>
</feature>
<dbReference type="GO" id="GO:0035925">
    <property type="term" value="F:mRNA 3'-UTR AU-rich region binding"/>
    <property type="evidence" value="ECO:0007669"/>
    <property type="project" value="TreeGrafter"/>
</dbReference>
<protein>
    <submittedName>
        <fullName evidence="5">Nadph2:quinone reductase</fullName>
    </submittedName>
</protein>
<dbReference type="GO" id="GO:0005829">
    <property type="term" value="C:cytosol"/>
    <property type="evidence" value="ECO:0007669"/>
    <property type="project" value="TreeGrafter"/>
</dbReference>
<keyword evidence="2" id="KW-0560">Oxidoreductase</keyword>
<organism evidence="5 6">
    <name type="scientific">Fusarium sporotrichioides</name>
    <dbReference type="NCBI Taxonomy" id="5514"/>
    <lineage>
        <taxon>Eukaryota</taxon>
        <taxon>Fungi</taxon>
        <taxon>Dikarya</taxon>
        <taxon>Ascomycota</taxon>
        <taxon>Pezizomycotina</taxon>
        <taxon>Sordariomycetes</taxon>
        <taxon>Hypocreomycetidae</taxon>
        <taxon>Hypocreales</taxon>
        <taxon>Nectriaceae</taxon>
        <taxon>Fusarium</taxon>
    </lineage>
</organism>
<dbReference type="Pfam" id="PF00107">
    <property type="entry name" value="ADH_zinc_N"/>
    <property type="match status" value="1"/>
</dbReference>
<keyword evidence="1" id="KW-0521">NADP</keyword>
<dbReference type="STRING" id="5514.A0A395S0V6"/>
<dbReference type="InterPro" id="IPR011032">
    <property type="entry name" value="GroES-like_sf"/>
</dbReference>
<sequence length="198" mass="20946">MQAIEIEKNGSAGIHELRTIPFRTLGEGEILVRDHILGTNFYDIYVLHDLYPTSAFSVTVGCEVAGEVVVAHRSISIYPSGTKVAYTAGPGVGSYGQFTKLTVSSVVILPDSISTHAKIIATAGSKEKCAIALLMGTSWAINSSVDNVPANAKDITAGHGVDVIFDGVGRATFDGDLDIIAERSQLISLGNVVRYGYT</sequence>
<proteinExistence type="predicted"/>
<dbReference type="AlphaFoldDB" id="A0A395S0V6"/>
<dbReference type="SUPFAM" id="SSF50129">
    <property type="entry name" value="GroES-like"/>
    <property type="match status" value="1"/>
</dbReference>
<dbReference type="Gene3D" id="3.90.180.10">
    <property type="entry name" value="Medium-chain alcohol dehydrogenases, catalytic domain"/>
    <property type="match status" value="1"/>
</dbReference>
<evidence type="ECO:0000313" key="5">
    <source>
        <dbReference type="EMBL" id="RGP66050.1"/>
    </source>
</evidence>
<name>A0A395S0V6_FUSSP</name>
<comment type="caution">
    <text evidence="5">The sequence shown here is derived from an EMBL/GenBank/DDBJ whole genome shotgun (WGS) entry which is preliminary data.</text>
</comment>
<dbReference type="SUPFAM" id="SSF51735">
    <property type="entry name" value="NAD(P)-binding Rossmann-fold domains"/>
    <property type="match status" value="1"/>
</dbReference>
<dbReference type="InterPro" id="IPR013149">
    <property type="entry name" value="ADH-like_C"/>
</dbReference>
<evidence type="ECO:0000259" key="4">
    <source>
        <dbReference type="Pfam" id="PF08240"/>
    </source>
</evidence>
<dbReference type="InterPro" id="IPR013154">
    <property type="entry name" value="ADH-like_N"/>
</dbReference>
<evidence type="ECO:0000259" key="3">
    <source>
        <dbReference type="Pfam" id="PF00107"/>
    </source>
</evidence>
<dbReference type="GO" id="GO:0003960">
    <property type="term" value="F:quinone reductase (NADPH) activity"/>
    <property type="evidence" value="ECO:0007669"/>
    <property type="project" value="TreeGrafter"/>
</dbReference>
<accession>A0A395S0V6</accession>
<dbReference type="PANTHER" id="PTHR48106:SF13">
    <property type="entry name" value="QUINONE OXIDOREDUCTASE-RELATED"/>
    <property type="match status" value="1"/>
</dbReference>
<reference evidence="5 6" key="1">
    <citation type="journal article" date="2018" name="PLoS Pathog.">
        <title>Evolution of structural diversity of trichothecenes, a family of toxins produced by plant pathogenic and entomopathogenic fungi.</title>
        <authorList>
            <person name="Proctor R.H."/>
            <person name="McCormick S.P."/>
            <person name="Kim H.S."/>
            <person name="Cardoza R.E."/>
            <person name="Stanley A.M."/>
            <person name="Lindo L."/>
            <person name="Kelly A."/>
            <person name="Brown D.W."/>
            <person name="Lee T."/>
            <person name="Vaughan M.M."/>
            <person name="Alexander N.J."/>
            <person name="Busman M."/>
            <person name="Gutierrez S."/>
        </authorList>
    </citation>
    <scope>NUCLEOTIDE SEQUENCE [LARGE SCALE GENOMIC DNA]</scope>
    <source>
        <strain evidence="5 6">NRRL 3299</strain>
    </source>
</reference>
<evidence type="ECO:0000313" key="6">
    <source>
        <dbReference type="Proteomes" id="UP000266152"/>
    </source>
</evidence>
<dbReference type="InterPro" id="IPR036291">
    <property type="entry name" value="NAD(P)-bd_dom_sf"/>
</dbReference>
<evidence type="ECO:0000256" key="2">
    <source>
        <dbReference type="ARBA" id="ARBA00023002"/>
    </source>
</evidence>